<evidence type="ECO:0000313" key="2">
    <source>
        <dbReference type="EnsemblPlants" id="OPUNC06G23980.7"/>
    </source>
</evidence>
<keyword evidence="1" id="KW-0812">Transmembrane</keyword>
<proteinExistence type="predicted"/>
<reference evidence="2" key="2">
    <citation type="submission" date="2018-05" db="EMBL/GenBank/DDBJ databases">
        <title>OpunRS2 (Oryza punctata Reference Sequence Version 2).</title>
        <authorList>
            <person name="Zhang J."/>
            <person name="Kudrna D."/>
            <person name="Lee S."/>
            <person name="Talag J."/>
            <person name="Welchert J."/>
            <person name="Wing R.A."/>
        </authorList>
    </citation>
    <scope>NUCLEOTIDE SEQUENCE [LARGE SCALE GENOMIC DNA]</scope>
</reference>
<reference evidence="2" key="1">
    <citation type="submission" date="2015-04" db="UniProtKB">
        <authorList>
            <consortium name="EnsemblPlants"/>
        </authorList>
    </citation>
    <scope>IDENTIFICATION</scope>
</reference>
<dbReference type="EnsemblPlants" id="OPUNC06G23980.7">
    <property type="protein sequence ID" value="OPUNC06G23980.7"/>
    <property type="gene ID" value="OPUNC06G23980"/>
</dbReference>
<name>A0A0E0LF87_ORYPU</name>
<accession>A0A0E0LF87</accession>
<evidence type="ECO:0000256" key="1">
    <source>
        <dbReference type="SAM" id="Phobius"/>
    </source>
</evidence>
<dbReference type="Proteomes" id="UP000026962">
    <property type="component" value="Chromosome 6"/>
</dbReference>
<dbReference type="Gramene" id="OPUNC06G23980.7">
    <property type="protein sequence ID" value="OPUNC06G23980.7"/>
    <property type="gene ID" value="OPUNC06G23980"/>
</dbReference>
<organism evidence="2">
    <name type="scientific">Oryza punctata</name>
    <name type="common">Red rice</name>
    <dbReference type="NCBI Taxonomy" id="4537"/>
    <lineage>
        <taxon>Eukaryota</taxon>
        <taxon>Viridiplantae</taxon>
        <taxon>Streptophyta</taxon>
        <taxon>Embryophyta</taxon>
        <taxon>Tracheophyta</taxon>
        <taxon>Spermatophyta</taxon>
        <taxon>Magnoliopsida</taxon>
        <taxon>Liliopsida</taxon>
        <taxon>Poales</taxon>
        <taxon>Poaceae</taxon>
        <taxon>BOP clade</taxon>
        <taxon>Oryzoideae</taxon>
        <taxon>Oryzeae</taxon>
        <taxon>Oryzinae</taxon>
        <taxon>Oryza</taxon>
    </lineage>
</organism>
<sequence>MKPITRRRGTLVASEIPFLGNFPQAAGSRPGSLSIALVLTVAGGPRPVAALHPRKNINLDFANLIIWISKPLLHPGFCANTKKILQTEHKEDIVPHVTGVRIHGLLETAVVTDIYRQGGLGNLQHFVGSTSICVIGIVLLVGFVHA</sequence>
<keyword evidence="3" id="KW-1185">Reference proteome</keyword>
<keyword evidence="1" id="KW-1133">Transmembrane helix</keyword>
<dbReference type="AlphaFoldDB" id="A0A0E0LF87"/>
<feature type="transmembrane region" description="Helical" evidence="1">
    <location>
        <begin position="126"/>
        <end position="145"/>
    </location>
</feature>
<dbReference type="HOGENOM" id="CLU_1952328_0_0_1"/>
<protein>
    <submittedName>
        <fullName evidence="2">Uncharacterized protein</fullName>
    </submittedName>
</protein>
<keyword evidence="1" id="KW-0472">Membrane</keyword>
<evidence type="ECO:0000313" key="3">
    <source>
        <dbReference type="Proteomes" id="UP000026962"/>
    </source>
</evidence>